<evidence type="ECO:0000256" key="6">
    <source>
        <dbReference type="SAM" id="MobiDB-lite"/>
    </source>
</evidence>
<evidence type="ECO:0000313" key="8">
    <source>
        <dbReference type="EMBL" id="MFC3147386.1"/>
    </source>
</evidence>
<feature type="region of interest" description="Disordered" evidence="6">
    <location>
        <begin position="1"/>
        <end position="80"/>
    </location>
</feature>
<accession>A0ABV7H758</accession>
<evidence type="ECO:0000256" key="1">
    <source>
        <dbReference type="ARBA" id="ARBA00008348"/>
    </source>
</evidence>
<evidence type="ECO:0000256" key="5">
    <source>
        <dbReference type="RuleBase" id="RU003887"/>
    </source>
</evidence>
<reference evidence="9" key="1">
    <citation type="journal article" date="2019" name="Int. J. Syst. Evol. Microbiol.">
        <title>The Global Catalogue of Microorganisms (GCM) 10K type strain sequencing project: providing services to taxonomists for standard genome sequencing and annotation.</title>
        <authorList>
            <consortium name="The Broad Institute Genomics Platform"/>
            <consortium name="The Broad Institute Genome Sequencing Center for Infectious Disease"/>
            <person name="Wu L."/>
            <person name="Ma J."/>
        </authorList>
    </citation>
    <scope>NUCLEOTIDE SEQUENCE [LARGE SCALE GENOMIC DNA]</scope>
    <source>
        <strain evidence="9">KCTC 52168</strain>
    </source>
</reference>
<dbReference type="EMBL" id="JBHRTI010000003">
    <property type="protein sequence ID" value="MFC3147386.1"/>
    <property type="molecule type" value="Genomic_DNA"/>
</dbReference>
<dbReference type="InterPro" id="IPR050343">
    <property type="entry name" value="RsuA_PseudoU_synthase"/>
</dbReference>
<dbReference type="RefSeq" id="WP_377302353.1">
    <property type="nucleotide sequence ID" value="NZ_CP180191.1"/>
</dbReference>
<dbReference type="EC" id="5.4.99.-" evidence="5"/>
<dbReference type="Gene3D" id="3.30.70.1560">
    <property type="entry name" value="Alpha-L RNA-binding motif"/>
    <property type="match status" value="1"/>
</dbReference>
<dbReference type="PANTHER" id="PTHR47683:SF3">
    <property type="entry name" value="RIBOSOMAL LARGE SUBUNIT PSEUDOURIDINE SYNTHASE B"/>
    <property type="match status" value="1"/>
</dbReference>
<keyword evidence="3 5" id="KW-0413">Isomerase</keyword>
<evidence type="ECO:0000313" key="9">
    <source>
        <dbReference type="Proteomes" id="UP001595556"/>
    </source>
</evidence>
<dbReference type="Pfam" id="PF01479">
    <property type="entry name" value="S4"/>
    <property type="match status" value="1"/>
</dbReference>
<dbReference type="InterPro" id="IPR020103">
    <property type="entry name" value="PsdUridine_synth_cat_dom_sf"/>
</dbReference>
<dbReference type="InterPro" id="IPR002942">
    <property type="entry name" value="S4_RNA-bd"/>
</dbReference>
<dbReference type="SMART" id="SM00363">
    <property type="entry name" value="S4"/>
    <property type="match status" value="1"/>
</dbReference>
<name>A0ABV7H758_9BURK</name>
<evidence type="ECO:0000256" key="2">
    <source>
        <dbReference type="ARBA" id="ARBA00022884"/>
    </source>
</evidence>
<dbReference type="Gene3D" id="3.10.290.10">
    <property type="entry name" value="RNA-binding S4 domain"/>
    <property type="match status" value="1"/>
</dbReference>
<feature type="compositionally biased region" description="Low complexity" evidence="6">
    <location>
        <begin position="399"/>
        <end position="412"/>
    </location>
</feature>
<dbReference type="PROSITE" id="PS01149">
    <property type="entry name" value="PSI_RSU"/>
    <property type="match status" value="1"/>
</dbReference>
<evidence type="ECO:0000259" key="7">
    <source>
        <dbReference type="SMART" id="SM00363"/>
    </source>
</evidence>
<feature type="compositionally biased region" description="Basic residues" evidence="6">
    <location>
        <begin position="34"/>
        <end position="46"/>
    </location>
</feature>
<feature type="domain" description="RNA-binding S4" evidence="7">
    <location>
        <begin position="98"/>
        <end position="156"/>
    </location>
</feature>
<feature type="compositionally biased region" description="Basic residues" evidence="6">
    <location>
        <begin position="462"/>
        <end position="473"/>
    </location>
</feature>
<protein>
    <recommendedName>
        <fullName evidence="5">Pseudouridine synthase</fullName>
        <ecNumber evidence="5">5.4.99.-</ecNumber>
    </recommendedName>
</protein>
<organism evidence="8 9">
    <name type="scientific">Piscinibacterium candidicorallinum</name>
    <dbReference type="NCBI Taxonomy" id="1793872"/>
    <lineage>
        <taxon>Bacteria</taxon>
        <taxon>Pseudomonadati</taxon>
        <taxon>Pseudomonadota</taxon>
        <taxon>Betaproteobacteria</taxon>
        <taxon>Burkholderiales</taxon>
        <taxon>Piscinibacterium</taxon>
    </lineage>
</organism>
<dbReference type="Gene3D" id="3.30.70.580">
    <property type="entry name" value="Pseudouridine synthase I, catalytic domain, N-terminal subdomain"/>
    <property type="match status" value="1"/>
</dbReference>
<dbReference type="SUPFAM" id="SSF55174">
    <property type="entry name" value="Alpha-L RNA-binding motif"/>
    <property type="match status" value="1"/>
</dbReference>
<dbReference type="InterPro" id="IPR020094">
    <property type="entry name" value="TruA/RsuA/RluB/E/F_N"/>
</dbReference>
<evidence type="ECO:0000256" key="4">
    <source>
        <dbReference type="PROSITE-ProRule" id="PRU00182"/>
    </source>
</evidence>
<dbReference type="Proteomes" id="UP001595556">
    <property type="component" value="Unassembled WGS sequence"/>
</dbReference>
<sequence>MSDNDPQIKNPSQAAESGPANQAEGAQPGEGGGARRRHRSRRGGKRGRGDRDARPPHQGADGNAQAGVSDEGDPPPAAAGRAFDAIVNKGALNPEDAPKLHKVLADAGIGSRREMEELILAGRISVNGEPAHIGQRVLPSDTIRINGKQIMRKDLTRPPRVVLYHKPAGEIVSHDDPNKRPRVFDVLPRVKTGKWMSVGRLDFNTEGLLVFTNSGEIVNRLAHPRFGLEREYAVRFLGEMTEEQRNQLLTGVQLDDGPAKFASIESAGGEGANQWARVVISEGRNREVRRMFDAVNLPVSRLIRIRFGGFVLPPRLKRGQWMELDADTCRALQSELGLGPKPKAEPDEEDGNRMDYQPPKPRGRREKFLATHNEAGHVMLTSHALNINPDAWMSGMGQPGAAPGGRNRPAGAKPGGGGKPGRPGKKTGGNRPQGNGATRRGPQPGKKAAAVDGAAPQQQPKSRNRRRGGRRGGKGGAGGSGPPAPAEG</sequence>
<feature type="compositionally biased region" description="Polar residues" evidence="6">
    <location>
        <begin position="1"/>
        <end position="15"/>
    </location>
</feature>
<evidence type="ECO:0000256" key="3">
    <source>
        <dbReference type="ARBA" id="ARBA00023235"/>
    </source>
</evidence>
<dbReference type="InterPro" id="IPR018496">
    <property type="entry name" value="PsdUridine_synth_RsuA/RluB_CS"/>
</dbReference>
<comment type="similarity">
    <text evidence="1 5">Belongs to the pseudouridine synthase RsuA family.</text>
</comment>
<dbReference type="InterPro" id="IPR006145">
    <property type="entry name" value="PsdUridine_synth_RsuA/RluA"/>
</dbReference>
<proteinExistence type="inferred from homology"/>
<dbReference type="PANTHER" id="PTHR47683">
    <property type="entry name" value="PSEUDOURIDINE SYNTHASE FAMILY PROTEIN-RELATED"/>
    <property type="match status" value="1"/>
</dbReference>
<dbReference type="SUPFAM" id="SSF55120">
    <property type="entry name" value="Pseudouridine synthase"/>
    <property type="match status" value="1"/>
</dbReference>
<dbReference type="NCBIfam" id="TIGR00093">
    <property type="entry name" value="pseudouridine synthase"/>
    <property type="match status" value="1"/>
</dbReference>
<dbReference type="InterPro" id="IPR000748">
    <property type="entry name" value="PsdUridine_synth_RsuA/RluB/E/F"/>
</dbReference>
<keyword evidence="2 4" id="KW-0694">RNA-binding</keyword>
<comment type="caution">
    <text evidence="8">The sequence shown here is derived from an EMBL/GenBank/DDBJ whole genome shotgun (WGS) entry which is preliminary data.</text>
</comment>
<dbReference type="PROSITE" id="PS50889">
    <property type="entry name" value="S4"/>
    <property type="match status" value="1"/>
</dbReference>
<dbReference type="GO" id="GO:0016853">
    <property type="term" value="F:isomerase activity"/>
    <property type="evidence" value="ECO:0007669"/>
    <property type="project" value="UniProtKB-KW"/>
</dbReference>
<dbReference type="InterPro" id="IPR042092">
    <property type="entry name" value="PsdUridine_s_RsuA/RluB/E/F_cat"/>
</dbReference>
<dbReference type="Pfam" id="PF00849">
    <property type="entry name" value="PseudoU_synth_2"/>
    <property type="match status" value="1"/>
</dbReference>
<feature type="region of interest" description="Disordered" evidence="6">
    <location>
        <begin position="333"/>
        <end position="364"/>
    </location>
</feature>
<gene>
    <name evidence="8" type="ORF">ACFOEN_07005</name>
</gene>
<feature type="region of interest" description="Disordered" evidence="6">
    <location>
        <begin position="390"/>
        <end position="488"/>
    </location>
</feature>
<dbReference type="CDD" id="cd02556">
    <property type="entry name" value="PseudoU_synth_RluB"/>
    <property type="match status" value="1"/>
</dbReference>
<dbReference type="CDD" id="cd00165">
    <property type="entry name" value="S4"/>
    <property type="match status" value="1"/>
</dbReference>
<dbReference type="InterPro" id="IPR036986">
    <property type="entry name" value="S4_RNA-bd_sf"/>
</dbReference>
<keyword evidence="9" id="KW-1185">Reference proteome</keyword>